<evidence type="ECO:0000313" key="3">
    <source>
        <dbReference type="EMBL" id="MEJ5944664.1"/>
    </source>
</evidence>
<organism evidence="3 4">
    <name type="scientific">Pseudokineococcus basanitobsidens</name>
    <dbReference type="NCBI Taxonomy" id="1926649"/>
    <lineage>
        <taxon>Bacteria</taxon>
        <taxon>Bacillati</taxon>
        <taxon>Actinomycetota</taxon>
        <taxon>Actinomycetes</taxon>
        <taxon>Kineosporiales</taxon>
        <taxon>Kineosporiaceae</taxon>
        <taxon>Pseudokineococcus</taxon>
    </lineage>
</organism>
<dbReference type="Proteomes" id="UP001387100">
    <property type="component" value="Unassembled WGS sequence"/>
</dbReference>
<gene>
    <name evidence="3" type="ORF">WDZ17_05070</name>
</gene>
<keyword evidence="2" id="KW-0472">Membrane</keyword>
<name>A0ABU8RHX3_9ACTN</name>
<feature type="region of interest" description="Disordered" evidence="1">
    <location>
        <begin position="513"/>
        <end position="536"/>
    </location>
</feature>
<keyword evidence="2" id="KW-1133">Transmembrane helix</keyword>
<dbReference type="SUPFAM" id="SSF50370">
    <property type="entry name" value="Ricin B-like lectins"/>
    <property type="match status" value="2"/>
</dbReference>
<feature type="compositionally biased region" description="Polar residues" evidence="1">
    <location>
        <begin position="525"/>
        <end position="536"/>
    </location>
</feature>
<feature type="transmembrane region" description="Helical" evidence="2">
    <location>
        <begin position="35"/>
        <end position="56"/>
    </location>
</feature>
<proteinExistence type="predicted"/>
<sequence length="536" mass="54972">MSRPGRWPGPLAVVRAAQASADPRPGTPADRRDGGAALVLVLVVMMLGASLALLALTAVTSQVRPTAVERKHVRALHASEAGTQVALSMLQSATTPDPLVAGSVVGDRSLLPCPGGGTAASGAVGGQPGDYTYAVTVRYFLADPEDMTTTQRTAAAMPCPLAAVPQYALITSTGAAPAAGGVGAGEADRTTELVYSFRTGTTNVVGGTLASGSTCWQADAAAPGAAIRMATCSATSPLQKFSWRDDLTLVLAPSVTTAPLCVTADRAAGAGSATLPASLALCDGLLHQSWGVSDGRIFYGYPDGVGGASRQLCAASGLLQASSSCGTAFTIAQAVGSGRAGSVSASQPDRVIHWVSYAEYGRCLDVNSWRITNDLILFPCKQDPRTGELRWNQGWLYGAPDAAGRSEMSTYYGSTNEDYASARARGVPRVCLDGAAATGTALQLRTCSGAPSQRLVVNREVTAADGTVDYARSYTIVDSTGRCLDVGPQTAASAGNVGTTEWSSVRWSACTGGSAQKWNAPPSFTPSSQTGFREDS</sequence>
<evidence type="ECO:0000256" key="1">
    <source>
        <dbReference type="SAM" id="MobiDB-lite"/>
    </source>
</evidence>
<keyword evidence="4" id="KW-1185">Reference proteome</keyword>
<evidence type="ECO:0000313" key="4">
    <source>
        <dbReference type="Proteomes" id="UP001387100"/>
    </source>
</evidence>
<dbReference type="EMBL" id="JBBIAA010000003">
    <property type="protein sequence ID" value="MEJ5944664.1"/>
    <property type="molecule type" value="Genomic_DNA"/>
</dbReference>
<reference evidence="3 4" key="1">
    <citation type="journal article" date="2017" name="Int. J. Syst. Evol. Microbiol.">
        <title>Pseudokineococcus basanitobsidens sp. nov., isolated from volcanic rock.</title>
        <authorList>
            <person name="Lee D.W."/>
            <person name="Park M.Y."/>
            <person name="Kim J.J."/>
            <person name="Kim B.S."/>
        </authorList>
    </citation>
    <scope>NUCLEOTIDE SEQUENCE [LARGE SCALE GENOMIC DNA]</scope>
    <source>
        <strain evidence="3 4">DSM 103726</strain>
    </source>
</reference>
<accession>A0ABU8RHX3</accession>
<keyword evidence="2" id="KW-0812">Transmembrane</keyword>
<dbReference type="CDD" id="cd00161">
    <property type="entry name" value="beta-trefoil_Ricin-like"/>
    <property type="match status" value="1"/>
</dbReference>
<protein>
    <submittedName>
        <fullName evidence="3">RICIN domain-containing protein</fullName>
    </submittedName>
</protein>
<dbReference type="Gene3D" id="2.80.10.50">
    <property type="match status" value="2"/>
</dbReference>
<dbReference type="PROSITE" id="PS50231">
    <property type="entry name" value="RICIN_B_LECTIN"/>
    <property type="match status" value="2"/>
</dbReference>
<dbReference type="InterPro" id="IPR035992">
    <property type="entry name" value="Ricin_B-like_lectins"/>
</dbReference>
<dbReference type="RefSeq" id="WP_339574049.1">
    <property type="nucleotide sequence ID" value="NZ_JBBIAA010000003.1"/>
</dbReference>
<evidence type="ECO:0000256" key="2">
    <source>
        <dbReference type="SAM" id="Phobius"/>
    </source>
</evidence>
<comment type="caution">
    <text evidence="3">The sequence shown here is derived from an EMBL/GenBank/DDBJ whole genome shotgun (WGS) entry which is preliminary data.</text>
</comment>